<dbReference type="GO" id="GO:0009253">
    <property type="term" value="P:peptidoglycan catabolic process"/>
    <property type="evidence" value="ECO:0007669"/>
    <property type="project" value="InterPro"/>
</dbReference>
<comment type="similarity">
    <text evidence="1">Belongs to the glycosyl hydrolase 25 family.</text>
</comment>
<sequence>MHFAATILPALGTLIGSAQAIVKALDLSQPQGTSVWTCVQGQSFLKGVPRLYQEACGVYLLPAPLPPLLHQNLTNPQLGGRIDPNFITSYNQIRASGIKDIDGYFFPCTGSTHNCKSPAAQVSEIVYFLAVNNIIVKRLWLDLEPPGPGSPCQGWNYGATQNTALARQFATAIKATGLKWGIYANGNQWTTMFGSRSVDIASDLPLWAVQWDGVPTLGSVHTFMGGWTTAFAKQYGQSTGGCAPAGAFDLNVFTE</sequence>
<dbReference type="EMBL" id="LN891246">
    <property type="protein sequence ID" value="CUS07132.1"/>
    <property type="molecule type" value="Genomic_DNA"/>
</dbReference>
<feature type="signal peptide" evidence="3">
    <location>
        <begin position="1"/>
        <end position="20"/>
    </location>
</feature>
<evidence type="ECO:0008006" key="6">
    <source>
        <dbReference type="Google" id="ProtNLM"/>
    </source>
</evidence>
<dbReference type="GO" id="GO:0003796">
    <property type="term" value="F:lysozyme activity"/>
    <property type="evidence" value="ECO:0007669"/>
    <property type="project" value="InterPro"/>
</dbReference>
<feature type="chain" id="PRO_5013353335" description="Glycoside hydrolase family 25 protein" evidence="3">
    <location>
        <begin position="21"/>
        <end position="255"/>
    </location>
</feature>
<dbReference type="Proteomes" id="UP001412239">
    <property type="component" value="Unassembled WGS sequence"/>
</dbReference>
<keyword evidence="2 3" id="KW-0732">Signal</keyword>
<dbReference type="PANTHER" id="PTHR23208">
    <property type="entry name" value="LYSOZYME PROTEIN"/>
    <property type="match status" value="1"/>
</dbReference>
<dbReference type="PROSITE" id="PS51904">
    <property type="entry name" value="GLYCOSYL_HYDROL_F25_2"/>
    <property type="match status" value="1"/>
</dbReference>
<gene>
    <name evidence="4" type="ORF">GSTUAT00008786001</name>
</gene>
<evidence type="ECO:0000256" key="1">
    <source>
        <dbReference type="ARBA" id="ARBA00010646"/>
    </source>
</evidence>
<evidence type="ECO:0000313" key="5">
    <source>
        <dbReference type="Proteomes" id="UP001412239"/>
    </source>
</evidence>
<dbReference type="GO" id="GO:0016998">
    <property type="term" value="P:cell wall macromolecule catabolic process"/>
    <property type="evidence" value="ECO:0007669"/>
    <property type="project" value="InterPro"/>
</dbReference>
<dbReference type="InterPro" id="IPR051595">
    <property type="entry name" value="GH25_Enzymes"/>
</dbReference>
<protein>
    <recommendedName>
        <fullName evidence="6">Glycoside hydrolase family 25 protein</fullName>
    </recommendedName>
</protein>
<dbReference type="GO" id="GO:0007165">
    <property type="term" value="P:signal transduction"/>
    <property type="evidence" value="ECO:0007669"/>
    <property type="project" value="TreeGrafter"/>
</dbReference>
<dbReference type="InterPro" id="IPR002053">
    <property type="entry name" value="Glyco_hydro_25"/>
</dbReference>
<reference evidence="4" key="1">
    <citation type="submission" date="2015-10" db="EMBL/GenBank/DDBJ databases">
        <authorList>
            <person name="Regsiter A."/>
            <person name="william w."/>
        </authorList>
    </citation>
    <scope>NUCLEOTIDE SEQUENCE</scope>
    <source>
        <strain evidence="4">Montdore</strain>
    </source>
</reference>
<evidence type="ECO:0000313" key="4">
    <source>
        <dbReference type="EMBL" id="CUS07132.1"/>
    </source>
</evidence>
<proteinExistence type="inferred from homology"/>
<evidence type="ECO:0000256" key="2">
    <source>
        <dbReference type="ARBA" id="ARBA00022729"/>
    </source>
</evidence>
<dbReference type="SUPFAM" id="SSF51445">
    <property type="entry name" value="(Trans)glycosidases"/>
    <property type="match status" value="1"/>
</dbReference>
<accession>A0A292PIA5</accession>
<dbReference type="PANTHER" id="PTHR23208:SF36">
    <property type="entry name" value="LYSOZYME-RELATED"/>
    <property type="match status" value="1"/>
</dbReference>
<dbReference type="InterPro" id="IPR017853">
    <property type="entry name" value="GH"/>
</dbReference>
<organism evidence="4 5">
    <name type="scientific">Tuber aestivum</name>
    <name type="common">summer truffle</name>
    <dbReference type="NCBI Taxonomy" id="59557"/>
    <lineage>
        <taxon>Eukaryota</taxon>
        <taxon>Fungi</taxon>
        <taxon>Dikarya</taxon>
        <taxon>Ascomycota</taxon>
        <taxon>Pezizomycotina</taxon>
        <taxon>Pezizomycetes</taxon>
        <taxon>Pezizales</taxon>
        <taxon>Tuberaceae</taxon>
        <taxon>Tuber</taxon>
    </lineage>
</organism>
<name>A0A292PIA5_9PEZI</name>
<keyword evidence="5" id="KW-1185">Reference proteome</keyword>
<dbReference type="Gene3D" id="3.20.20.80">
    <property type="entry name" value="Glycosidases"/>
    <property type="match status" value="1"/>
</dbReference>
<evidence type="ECO:0000256" key="3">
    <source>
        <dbReference type="SAM" id="SignalP"/>
    </source>
</evidence>
<dbReference type="AlphaFoldDB" id="A0A292PIA5"/>